<proteinExistence type="predicted"/>
<evidence type="ECO:0000313" key="2">
    <source>
        <dbReference type="EMBL" id="VDI43178.1"/>
    </source>
</evidence>
<dbReference type="SUPFAM" id="SSF53649">
    <property type="entry name" value="Alkaline phosphatase-like"/>
    <property type="match status" value="1"/>
</dbReference>
<accession>A0A8B6F4T9</accession>
<dbReference type="PANTHER" id="PTHR10974">
    <property type="entry name" value="FI08016P-RELATED"/>
    <property type="match status" value="1"/>
</dbReference>
<evidence type="ECO:0008006" key="4">
    <source>
        <dbReference type="Google" id="ProtNLM"/>
    </source>
</evidence>
<feature type="chain" id="PRO_5033043806" description="Sulfatase N-terminal domain-containing protein" evidence="1">
    <location>
        <begin position="21"/>
        <end position="653"/>
    </location>
</feature>
<reference evidence="2" key="1">
    <citation type="submission" date="2018-11" db="EMBL/GenBank/DDBJ databases">
        <authorList>
            <person name="Alioto T."/>
            <person name="Alioto T."/>
        </authorList>
    </citation>
    <scope>NUCLEOTIDE SEQUENCE</scope>
</reference>
<comment type="caution">
    <text evidence="2">The sequence shown here is derived from an EMBL/GenBank/DDBJ whole genome shotgun (WGS) entry which is preliminary data.</text>
</comment>
<dbReference type="FunFam" id="3.40.720.10:FF:000017">
    <property type="entry name" value="Predicted protein"/>
    <property type="match status" value="1"/>
</dbReference>
<dbReference type="CDD" id="cd16021">
    <property type="entry name" value="ALP_like"/>
    <property type="match status" value="1"/>
</dbReference>
<sequence length="653" mass="76023">MLKRVKVLVCVLCLSVILLSDNYVYRSFFHFNKNRDIPVNGSGKVLTATAAAKTVSLKNWSPQTWKFLVDSKKCQILNVNPFHISIKHLLKINKEADTCDDRKELTYIRGNTLLLNQTRKPKSLSYCRLKPIYRKKDSYEFGKRSKLFYRFIDIKDEFIKVECYNFSGDVISENFHMHFIIKVKNDIETNNNSKQLSESNTTKNVNSKTKAQSTVFSNQNSRFEIKDRLNVLLVMIDSASRINSLRYLPKTRKYLTDTLEAVEMLGYNKVADNTMLNMVPLLTGDYYENQPCLNSKQGVDNCSFIWKNYAKDGYLTHFTEDLTSGGLFHYTLAGFKRQPTDYYDRPFHEANEKGFTQWDICMHGKSTSETLHQRMYDLAYNLKNKHYFSLSQHVRMSHDYLEGLRNLDTITLNTFTKLFENNLLNNTFLAFFGDHGMRFGNVRMTFIGQLEERLPMMFIYVPKWFKNKYSNLINNLERNARRLTTHFDMFSTLLHLLNQDNERTHNYGISLFREIPHERSCVDAGISLHWCTCNYHLSAMDNSTMRNQLASFFIYHLNSLLKNHAKICSKLDLKSIVSSVRLLSRGVTHSKHRVTIQTEPGDGKFEATLRCNKNCSKYHVIGDVSRVNKYGSSSKCIKDHTLRKICHCIGPLQ</sequence>
<dbReference type="InterPro" id="IPR004245">
    <property type="entry name" value="DUF229"/>
</dbReference>
<keyword evidence="3" id="KW-1185">Reference proteome</keyword>
<feature type="signal peptide" evidence="1">
    <location>
        <begin position="1"/>
        <end position="20"/>
    </location>
</feature>
<organism evidence="2 3">
    <name type="scientific">Mytilus galloprovincialis</name>
    <name type="common">Mediterranean mussel</name>
    <dbReference type="NCBI Taxonomy" id="29158"/>
    <lineage>
        <taxon>Eukaryota</taxon>
        <taxon>Metazoa</taxon>
        <taxon>Spiralia</taxon>
        <taxon>Lophotrochozoa</taxon>
        <taxon>Mollusca</taxon>
        <taxon>Bivalvia</taxon>
        <taxon>Autobranchia</taxon>
        <taxon>Pteriomorphia</taxon>
        <taxon>Mytilida</taxon>
        <taxon>Mytiloidea</taxon>
        <taxon>Mytilidae</taxon>
        <taxon>Mytilinae</taxon>
        <taxon>Mytilus</taxon>
    </lineage>
</organism>
<dbReference type="Pfam" id="PF02995">
    <property type="entry name" value="DUF229"/>
    <property type="match status" value="1"/>
</dbReference>
<dbReference type="Gene3D" id="3.40.720.10">
    <property type="entry name" value="Alkaline Phosphatase, subunit A"/>
    <property type="match status" value="1"/>
</dbReference>
<dbReference type="PANTHER" id="PTHR10974:SF1">
    <property type="entry name" value="FI08016P-RELATED"/>
    <property type="match status" value="1"/>
</dbReference>
<dbReference type="Proteomes" id="UP000596742">
    <property type="component" value="Unassembled WGS sequence"/>
</dbReference>
<dbReference type="GO" id="GO:0005615">
    <property type="term" value="C:extracellular space"/>
    <property type="evidence" value="ECO:0007669"/>
    <property type="project" value="TreeGrafter"/>
</dbReference>
<name>A0A8B6F4T9_MYTGA</name>
<gene>
    <name evidence="2" type="ORF">MGAL_10B054601</name>
</gene>
<dbReference type="AlphaFoldDB" id="A0A8B6F4T9"/>
<evidence type="ECO:0000256" key="1">
    <source>
        <dbReference type="SAM" id="SignalP"/>
    </source>
</evidence>
<protein>
    <recommendedName>
        <fullName evidence="4">Sulfatase N-terminal domain-containing protein</fullName>
    </recommendedName>
</protein>
<dbReference type="EMBL" id="UYJE01006115">
    <property type="protein sequence ID" value="VDI43178.1"/>
    <property type="molecule type" value="Genomic_DNA"/>
</dbReference>
<evidence type="ECO:0000313" key="3">
    <source>
        <dbReference type="Proteomes" id="UP000596742"/>
    </source>
</evidence>
<keyword evidence="1" id="KW-0732">Signal</keyword>
<dbReference type="InterPro" id="IPR017850">
    <property type="entry name" value="Alkaline_phosphatase_core_sf"/>
</dbReference>
<dbReference type="OrthoDB" id="413313at2759"/>